<dbReference type="GO" id="GO:0016192">
    <property type="term" value="P:vesicle-mediated transport"/>
    <property type="evidence" value="ECO:0000318"/>
    <property type="project" value="GO_Central"/>
</dbReference>
<evidence type="ECO:0000256" key="2">
    <source>
        <dbReference type="ARBA" id="ARBA00022741"/>
    </source>
</evidence>
<dbReference type="GO" id="GO:0003924">
    <property type="term" value="F:GTPase activity"/>
    <property type="evidence" value="ECO:0000318"/>
    <property type="project" value="GO_Central"/>
</dbReference>
<dbReference type="GeneID" id="3408542"/>
<dbReference type="SMART" id="SM00176">
    <property type="entry name" value="RAN"/>
    <property type="match status" value="1"/>
</dbReference>
<dbReference type="Pfam" id="PF00071">
    <property type="entry name" value="Ras"/>
    <property type="match status" value="1"/>
</dbReference>
<dbReference type="EMBL" id="DS571370">
    <property type="protein sequence ID" value="EAL48848.1"/>
    <property type="molecule type" value="Genomic_DNA"/>
</dbReference>
<dbReference type="PROSITE" id="PS51419">
    <property type="entry name" value="RAB"/>
    <property type="match status" value="1"/>
</dbReference>
<keyword evidence="4" id="KW-0449">Lipoprotein</keyword>
<dbReference type="InterPro" id="IPR005225">
    <property type="entry name" value="Small_GTP-bd"/>
</dbReference>
<dbReference type="GO" id="GO:0005525">
    <property type="term" value="F:GTP binding"/>
    <property type="evidence" value="ECO:0000318"/>
    <property type="project" value="GO_Central"/>
</dbReference>
<dbReference type="AlphaFoldDB" id="A0A8U0WNW9"/>
<sequence>MSTLNYKIVLVGDVATGKTALIQRLITNGFTEGHAQTIVASCQSKTIVLKDNKSVNINVWDTAGQERFRSLISNFYRGSSGIIVCYDVSENSSLDVVPTWVEAAQNSVDDNVCWLLVGCKSDLVNSVDEEKLKEIIEKYHFTHLTCSSKTGDNVNEVFTTLCQLIVDKLNSNNETTTPNKQETEQQDDEIIKIVAQPQRTEANGEKKEGDCKC</sequence>
<keyword evidence="3" id="KW-0342">GTP-binding</keyword>
<keyword evidence="6" id="KW-1185">Reference proteome</keyword>
<dbReference type="InterPro" id="IPR027417">
    <property type="entry name" value="P-loop_NTPase"/>
</dbReference>
<proteinExistence type="inferred from homology"/>
<evidence type="ECO:0000256" key="1">
    <source>
        <dbReference type="ARBA" id="ARBA00010142"/>
    </source>
</evidence>
<reference evidence="5" key="1">
    <citation type="journal article" date="2005" name="Nature">
        <title>The genome of the protist parasite Entamoeba histolytica.</title>
        <authorList>
            <person name="Loftus B."/>
            <person name="Anderson I."/>
            <person name="Davies R."/>
            <person name="Alsmark U.C."/>
            <person name="Samuelson J."/>
            <person name="Amedeo P."/>
            <person name="Roncaglia P."/>
            <person name="Berriman M."/>
            <person name="Hirt R.P."/>
            <person name="Mann B.J."/>
            <person name="Nozaki T."/>
            <person name="Suh B."/>
            <person name="Pop M."/>
            <person name="Duchene M."/>
            <person name="Ackers J."/>
            <person name="Tannich E."/>
            <person name="Leippe M."/>
            <person name="Hofer M."/>
            <person name="Bruchhaus I."/>
            <person name="Willhoeft U."/>
            <person name="Bhattacharya A."/>
            <person name="Chillingworth T."/>
            <person name="Churcher C."/>
            <person name="Hance Z."/>
            <person name="Harris B."/>
            <person name="Harris D."/>
            <person name="Jagels K."/>
            <person name="Moule S."/>
            <person name="Mungall K."/>
            <person name="Ormond D."/>
            <person name="Squares R."/>
            <person name="Whitehead S."/>
            <person name="Quail M.A."/>
            <person name="Rabbinowitsch E."/>
            <person name="Norbertczak H."/>
            <person name="Price C."/>
            <person name="Wang Z."/>
            <person name="Guillen N."/>
            <person name="Gilchrist C."/>
            <person name="Stroup S.E."/>
            <person name="Bhattacharya S."/>
            <person name="Lohia A."/>
            <person name="Foster P.G."/>
            <person name="Sicheritz-Ponten T."/>
            <person name="Weber C."/>
            <person name="Singh U."/>
            <person name="Mukherjee C."/>
            <person name="El-Sayed N.M."/>
            <person name="Petri W.A.Jr."/>
            <person name="Clark C.G."/>
            <person name="Embley T.M."/>
            <person name="Barrell B."/>
            <person name="Fraser C.M."/>
            <person name="Hall N."/>
        </authorList>
    </citation>
    <scope>NUCLEOTIDE SEQUENCE [LARGE SCALE GENOMIC DNA]</scope>
    <source>
        <strain evidence="5">HM-1:IMSS</strain>
    </source>
</reference>
<dbReference type="SMART" id="SM00173">
    <property type="entry name" value="RAS"/>
    <property type="match status" value="1"/>
</dbReference>
<evidence type="ECO:0000256" key="4">
    <source>
        <dbReference type="ARBA" id="ARBA00023288"/>
    </source>
</evidence>
<protein>
    <submittedName>
        <fullName evidence="5">Rab family GTPase</fullName>
    </submittedName>
</protein>
<dbReference type="Gene3D" id="3.40.50.300">
    <property type="entry name" value="P-loop containing nucleotide triphosphate hydrolases"/>
    <property type="match status" value="1"/>
</dbReference>
<keyword evidence="2" id="KW-0547">Nucleotide-binding</keyword>
<dbReference type="InterPro" id="IPR050227">
    <property type="entry name" value="Rab"/>
</dbReference>
<dbReference type="OMA" id="FWHNEIR"/>
<dbReference type="SMART" id="SM00174">
    <property type="entry name" value="RHO"/>
    <property type="match status" value="1"/>
</dbReference>
<dbReference type="Proteomes" id="UP000001926">
    <property type="component" value="Partially assembled WGS sequence"/>
</dbReference>
<dbReference type="OrthoDB" id="26525at2759"/>
<dbReference type="KEGG" id="ehi:EHI_053420"/>
<dbReference type="PANTHER" id="PTHR47977">
    <property type="entry name" value="RAS-RELATED PROTEIN RAB"/>
    <property type="match status" value="1"/>
</dbReference>
<dbReference type="RefSeq" id="XP_654235.1">
    <property type="nucleotide sequence ID" value="XM_649143.1"/>
</dbReference>
<gene>
    <name evidence="5" type="ORF">EHI_053420</name>
</gene>
<evidence type="ECO:0000313" key="5">
    <source>
        <dbReference type="EMBL" id="EAL48848.1"/>
    </source>
</evidence>
<evidence type="ECO:0000256" key="3">
    <source>
        <dbReference type="ARBA" id="ARBA00023134"/>
    </source>
</evidence>
<comment type="similarity">
    <text evidence="1">Belongs to the small GTPase superfamily. Rho family.</text>
</comment>
<dbReference type="PRINTS" id="PR00449">
    <property type="entry name" value="RASTRNSFRMNG"/>
</dbReference>
<dbReference type="HOGENOM" id="CLU_041217_10_2_1"/>
<dbReference type="PROSITE" id="PS51420">
    <property type="entry name" value="RHO"/>
    <property type="match status" value="1"/>
</dbReference>
<name>A0A8U0WNW9_ENTH1</name>
<evidence type="ECO:0000313" key="6">
    <source>
        <dbReference type="Proteomes" id="UP000001926"/>
    </source>
</evidence>
<dbReference type="NCBIfam" id="TIGR00231">
    <property type="entry name" value="small_GTP"/>
    <property type="match status" value="1"/>
</dbReference>
<dbReference type="FunFam" id="3.40.50.300:FF:001811">
    <property type="entry name" value="Rab family GTPase"/>
    <property type="match status" value="1"/>
</dbReference>
<reference evidence="5" key="2">
    <citation type="submission" date="2007-03" db="EMBL/GenBank/DDBJ databases">
        <authorList>
            <person name="Lorenzi H."/>
            <person name="Amedeo P."/>
            <person name="Inman J."/>
            <person name="Schobel S."/>
            <person name="Caler E."/>
        </authorList>
    </citation>
    <scope>GENOME REANNOTATION</scope>
    <source>
        <strain evidence="5">HM-1:IMSS</strain>
    </source>
</reference>
<dbReference type="PROSITE" id="PS51421">
    <property type="entry name" value="RAS"/>
    <property type="match status" value="1"/>
</dbReference>
<accession>A0A8U0WNW9</accession>
<dbReference type="SMART" id="SM00175">
    <property type="entry name" value="RAB"/>
    <property type="match status" value="1"/>
</dbReference>
<dbReference type="SUPFAM" id="SSF52540">
    <property type="entry name" value="P-loop containing nucleoside triphosphate hydrolases"/>
    <property type="match status" value="1"/>
</dbReference>
<dbReference type="CDD" id="cd00154">
    <property type="entry name" value="Rab"/>
    <property type="match status" value="1"/>
</dbReference>
<organism evidence="5 6">
    <name type="scientific">Entamoeba histolytica (strain ATCC 30459 / HM-1:IMSS / ABRM)</name>
    <dbReference type="NCBI Taxonomy" id="294381"/>
    <lineage>
        <taxon>Eukaryota</taxon>
        <taxon>Amoebozoa</taxon>
        <taxon>Evosea</taxon>
        <taxon>Archamoebae</taxon>
        <taxon>Mastigamoebida</taxon>
        <taxon>Entamoebidae</taxon>
        <taxon>Entamoeba</taxon>
    </lineage>
</organism>
<dbReference type="InterPro" id="IPR001806">
    <property type="entry name" value="Small_GTPase"/>
</dbReference>